<dbReference type="InterPro" id="IPR053027">
    <property type="entry name" value="AGGF1"/>
</dbReference>
<dbReference type="EMBL" id="KV424082">
    <property type="protein sequence ID" value="KZT51995.1"/>
    <property type="molecule type" value="Genomic_DNA"/>
</dbReference>
<accession>A0A165D3I8</accession>
<dbReference type="Pfam" id="PF00498">
    <property type="entry name" value="FHA"/>
    <property type="match status" value="1"/>
</dbReference>
<dbReference type="AlphaFoldDB" id="A0A165D3I8"/>
<dbReference type="GO" id="GO:0003676">
    <property type="term" value="F:nucleic acid binding"/>
    <property type="evidence" value="ECO:0007669"/>
    <property type="project" value="InterPro"/>
</dbReference>
<evidence type="ECO:0000313" key="5">
    <source>
        <dbReference type="Proteomes" id="UP000076842"/>
    </source>
</evidence>
<evidence type="ECO:0008006" key="6">
    <source>
        <dbReference type="Google" id="ProtNLM"/>
    </source>
</evidence>
<dbReference type="PROSITE" id="PS50006">
    <property type="entry name" value="FHA_DOMAIN"/>
    <property type="match status" value="1"/>
</dbReference>
<feature type="domain" description="FHA" evidence="2">
    <location>
        <begin position="119"/>
        <end position="167"/>
    </location>
</feature>
<name>A0A165D3I8_9BASI</name>
<dbReference type="InterPro" id="IPR000467">
    <property type="entry name" value="G_patch_dom"/>
</dbReference>
<keyword evidence="5" id="KW-1185">Reference proteome</keyword>
<protein>
    <recommendedName>
        <fullName evidence="6">G-patch domain-containing protein</fullName>
    </recommendedName>
</protein>
<evidence type="ECO:0000313" key="4">
    <source>
        <dbReference type="EMBL" id="KZT51995.1"/>
    </source>
</evidence>
<evidence type="ECO:0000256" key="1">
    <source>
        <dbReference type="SAM" id="MobiDB-lite"/>
    </source>
</evidence>
<dbReference type="Proteomes" id="UP000076842">
    <property type="component" value="Unassembled WGS sequence"/>
</dbReference>
<dbReference type="SMART" id="SM00443">
    <property type="entry name" value="G_patch"/>
    <property type="match status" value="1"/>
</dbReference>
<evidence type="ECO:0000259" key="3">
    <source>
        <dbReference type="PROSITE" id="PS50174"/>
    </source>
</evidence>
<sequence length="400" mass="43271">MSSLKLPTPRGTSNAPDSADWSAEDELSAGSAASAEEERESGELSEEEQSEQSFKGYKPEYEWPGLSDDLAAGSNPPPLVPFDRFTLPAPDLRLVVLSTSGHSFLKGKTIALIHAADGCSIGRDWAPGPRLRLREMPVSKFHANLFWDPGLVAWAVVDMGSMHGTFVLPAGAEEPVRLSPPRTASQPRALRHLDTLSIGSTTFQVHVHRDDLPCEECLVTEEHDIPLYDHKKAKPGTSSTPAYTQLLSTGEKRTAHKHGMSSLRSALLSTLPAPTASTSKPAYVDRSAKRRRLHPEPRPSSGTSSPSAFPPTPPEPTSAPSKPLAKSNIGHAMLQKQGWAPGMTLGTVGSNALSEPIVAVGTSGRAGLGVKRRQEESMQEPTDWRDEARQRRFRTLYDGK</sequence>
<feature type="compositionally biased region" description="Acidic residues" evidence="1">
    <location>
        <begin position="35"/>
        <end position="50"/>
    </location>
</feature>
<evidence type="ECO:0000259" key="2">
    <source>
        <dbReference type="PROSITE" id="PS50006"/>
    </source>
</evidence>
<dbReference type="PROSITE" id="PS50174">
    <property type="entry name" value="G_PATCH"/>
    <property type="match status" value="1"/>
</dbReference>
<dbReference type="InterPro" id="IPR000253">
    <property type="entry name" value="FHA_dom"/>
</dbReference>
<dbReference type="InterPro" id="IPR008984">
    <property type="entry name" value="SMAD_FHA_dom_sf"/>
</dbReference>
<reference evidence="4 5" key="1">
    <citation type="journal article" date="2016" name="Mol. Biol. Evol.">
        <title>Comparative Genomics of Early-Diverging Mushroom-Forming Fungi Provides Insights into the Origins of Lignocellulose Decay Capabilities.</title>
        <authorList>
            <person name="Nagy L.G."/>
            <person name="Riley R."/>
            <person name="Tritt A."/>
            <person name="Adam C."/>
            <person name="Daum C."/>
            <person name="Floudas D."/>
            <person name="Sun H."/>
            <person name="Yadav J.S."/>
            <person name="Pangilinan J."/>
            <person name="Larsson K.H."/>
            <person name="Matsuura K."/>
            <person name="Barry K."/>
            <person name="Labutti K."/>
            <person name="Kuo R."/>
            <person name="Ohm R.A."/>
            <person name="Bhattacharya S.S."/>
            <person name="Shirouzu T."/>
            <person name="Yoshinaga Y."/>
            <person name="Martin F.M."/>
            <person name="Grigoriev I.V."/>
            <person name="Hibbett D.S."/>
        </authorList>
    </citation>
    <scope>NUCLEOTIDE SEQUENCE [LARGE SCALE GENOMIC DNA]</scope>
    <source>
        <strain evidence="4 5">HHB12733</strain>
    </source>
</reference>
<dbReference type="STRING" id="1353952.A0A165D3I8"/>
<feature type="domain" description="G-patch" evidence="3">
    <location>
        <begin position="326"/>
        <end position="373"/>
    </location>
</feature>
<dbReference type="OrthoDB" id="21470at2759"/>
<feature type="region of interest" description="Disordered" evidence="1">
    <location>
        <begin position="361"/>
        <end position="400"/>
    </location>
</feature>
<dbReference type="Gene3D" id="2.60.200.20">
    <property type="match status" value="1"/>
</dbReference>
<organism evidence="4 5">
    <name type="scientific">Calocera cornea HHB12733</name>
    <dbReference type="NCBI Taxonomy" id="1353952"/>
    <lineage>
        <taxon>Eukaryota</taxon>
        <taxon>Fungi</taxon>
        <taxon>Dikarya</taxon>
        <taxon>Basidiomycota</taxon>
        <taxon>Agaricomycotina</taxon>
        <taxon>Dacrymycetes</taxon>
        <taxon>Dacrymycetales</taxon>
        <taxon>Dacrymycetaceae</taxon>
        <taxon>Calocera</taxon>
    </lineage>
</organism>
<feature type="compositionally biased region" description="Pro residues" evidence="1">
    <location>
        <begin position="308"/>
        <end position="317"/>
    </location>
</feature>
<dbReference type="InParanoid" id="A0A165D3I8"/>
<gene>
    <name evidence="4" type="ORF">CALCODRAFT_502855</name>
</gene>
<dbReference type="PANTHER" id="PTHR23106:SF24">
    <property type="entry name" value="ANGIOGENIC FACTOR WITH G PATCH AND FHA DOMAINS 1"/>
    <property type="match status" value="1"/>
</dbReference>
<dbReference type="Pfam" id="PF01585">
    <property type="entry name" value="G-patch"/>
    <property type="match status" value="1"/>
</dbReference>
<dbReference type="SUPFAM" id="SSF49879">
    <property type="entry name" value="SMAD/FHA domain"/>
    <property type="match status" value="1"/>
</dbReference>
<feature type="compositionally biased region" description="Basic and acidic residues" evidence="1">
    <location>
        <begin position="372"/>
        <end position="400"/>
    </location>
</feature>
<dbReference type="PANTHER" id="PTHR23106">
    <property type="entry name" value="ANGIOGENIC FACTOR WITH G PATCH AND FHA DOMAINS 1"/>
    <property type="match status" value="1"/>
</dbReference>
<feature type="region of interest" description="Disordered" evidence="1">
    <location>
        <begin position="1"/>
        <end position="58"/>
    </location>
</feature>
<proteinExistence type="predicted"/>
<feature type="region of interest" description="Disordered" evidence="1">
    <location>
        <begin position="270"/>
        <end position="325"/>
    </location>
</feature>
<feature type="compositionally biased region" description="Polar residues" evidence="1">
    <location>
        <begin position="1"/>
        <end position="16"/>
    </location>
</feature>